<name>A0A6B1D1K0_9CHLR</name>
<accession>A0A6B1D1K0</accession>
<evidence type="ECO:0008006" key="2">
    <source>
        <dbReference type="Google" id="ProtNLM"/>
    </source>
</evidence>
<protein>
    <recommendedName>
        <fullName evidence="2">DUF5615 domain-containing protein</fullName>
    </recommendedName>
</protein>
<sequence length="105" mass="11829">MKILFDQGAPAPLRRHLVGHSVDTAYERGWSDLRNGDLLARAEIDGYELLITTDQNIRYQQNLSASRLGILVLLSTSWPRIQLRIGDIQAVVDGMQPGDYREVPI</sequence>
<comment type="caution">
    <text evidence="1">The sequence shown here is derived from an EMBL/GenBank/DDBJ whole genome shotgun (WGS) entry which is preliminary data.</text>
</comment>
<evidence type="ECO:0000313" key="1">
    <source>
        <dbReference type="EMBL" id="MYC93438.1"/>
    </source>
</evidence>
<gene>
    <name evidence="1" type="ORF">F4X14_00575</name>
</gene>
<dbReference type="AlphaFoldDB" id="A0A6B1D1K0"/>
<organism evidence="1">
    <name type="scientific">Caldilineaceae bacterium SB0661_bin_32</name>
    <dbReference type="NCBI Taxonomy" id="2605255"/>
    <lineage>
        <taxon>Bacteria</taxon>
        <taxon>Bacillati</taxon>
        <taxon>Chloroflexota</taxon>
        <taxon>Caldilineae</taxon>
        <taxon>Caldilineales</taxon>
        <taxon>Caldilineaceae</taxon>
    </lineage>
</organism>
<dbReference type="EMBL" id="VXMH01000005">
    <property type="protein sequence ID" value="MYC93438.1"/>
    <property type="molecule type" value="Genomic_DNA"/>
</dbReference>
<reference evidence="1" key="1">
    <citation type="submission" date="2019-09" db="EMBL/GenBank/DDBJ databases">
        <title>Characterisation of the sponge microbiome using genome-centric metagenomics.</title>
        <authorList>
            <person name="Engelberts J.P."/>
            <person name="Robbins S.J."/>
            <person name="De Goeij J.M."/>
            <person name="Aranda M."/>
            <person name="Bell S.C."/>
            <person name="Webster N.S."/>
        </authorList>
    </citation>
    <scope>NUCLEOTIDE SEQUENCE</scope>
    <source>
        <strain evidence="1">SB0661_bin_32</strain>
    </source>
</reference>
<proteinExistence type="predicted"/>